<proteinExistence type="predicted"/>
<keyword evidence="4" id="KW-0808">Transferase</keyword>
<dbReference type="PANTHER" id="PTHR35526:SF6">
    <property type="entry name" value="SLR1861 PROTEIN"/>
    <property type="match status" value="1"/>
</dbReference>
<feature type="region of interest" description="Disordered" evidence="2">
    <location>
        <begin position="91"/>
        <end position="110"/>
    </location>
</feature>
<sequence>MGDSWDVSADLHMKLEADPERLSDIADAIEELGAREGWPPDFLFRMNLVLEEMSLNVMTHGRSAGAHELEVVVVCEADAVSIEIVDDGPRFDPLEDAPLPDPDAPLEDRPVGGLGVHLVRTMMDEITYRYQDGKNRLFMRTAKTT</sequence>
<evidence type="ECO:0000256" key="2">
    <source>
        <dbReference type="SAM" id="MobiDB-lite"/>
    </source>
</evidence>
<keyword evidence="5" id="KW-1185">Reference proteome</keyword>
<dbReference type="EMBL" id="CASHTH010001754">
    <property type="protein sequence ID" value="CAI8019431.1"/>
    <property type="molecule type" value="Genomic_DNA"/>
</dbReference>
<dbReference type="AlphaFoldDB" id="A0AA35S045"/>
<evidence type="ECO:0000256" key="1">
    <source>
        <dbReference type="ARBA" id="ARBA00022527"/>
    </source>
</evidence>
<dbReference type="PANTHER" id="PTHR35526">
    <property type="entry name" value="ANTI-SIGMA-F FACTOR RSBW-RELATED"/>
    <property type="match status" value="1"/>
</dbReference>
<dbReference type="Gene3D" id="3.30.565.10">
    <property type="entry name" value="Histidine kinase-like ATPase, C-terminal domain"/>
    <property type="match status" value="1"/>
</dbReference>
<dbReference type="InterPro" id="IPR036890">
    <property type="entry name" value="HATPase_C_sf"/>
</dbReference>
<keyword evidence="4" id="KW-0418">Kinase</keyword>
<evidence type="ECO:0000259" key="3">
    <source>
        <dbReference type="Pfam" id="PF13581"/>
    </source>
</evidence>
<evidence type="ECO:0000313" key="5">
    <source>
        <dbReference type="Proteomes" id="UP001174909"/>
    </source>
</evidence>
<evidence type="ECO:0000313" key="4">
    <source>
        <dbReference type="EMBL" id="CAI8019431.1"/>
    </source>
</evidence>
<dbReference type="Pfam" id="PF13581">
    <property type="entry name" value="HATPase_c_2"/>
    <property type="match status" value="1"/>
</dbReference>
<dbReference type="SUPFAM" id="SSF55874">
    <property type="entry name" value="ATPase domain of HSP90 chaperone/DNA topoisomerase II/histidine kinase"/>
    <property type="match status" value="1"/>
</dbReference>
<gene>
    <name evidence="4" type="ORF">GBAR_LOCUS11686</name>
</gene>
<accession>A0AA35S045</accession>
<organism evidence="4 5">
    <name type="scientific">Geodia barretti</name>
    <name type="common">Barrett's horny sponge</name>
    <dbReference type="NCBI Taxonomy" id="519541"/>
    <lineage>
        <taxon>Eukaryota</taxon>
        <taxon>Metazoa</taxon>
        <taxon>Porifera</taxon>
        <taxon>Demospongiae</taxon>
        <taxon>Heteroscleromorpha</taxon>
        <taxon>Tetractinellida</taxon>
        <taxon>Astrophorina</taxon>
        <taxon>Geodiidae</taxon>
        <taxon>Geodia</taxon>
    </lineage>
</organism>
<protein>
    <submittedName>
        <fullName evidence="4">Serine-protein kinase RsbW</fullName>
    </submittedName>
</protein>
<dbReference type="Proteomes" id="UP001174909">
    <property type="component" value="Unassembled WGS sequence"/>
</dbReference>
<dbReference type="GO" id="GO:0004674">
    <property type="term" value="F:protein serine/threonine kinase activity"/>
    <property type="evidence" value="ECO:0007669"/>
    <property type="project" value="UniProtKB-KW"/>
</dbReference>
<dbReference type="InterPro" id="IPR003594">
    <property type="entry name" value="HATPase_dom"/>
</dbReference>
<reference evidence="4" key="1">
    <citation type="submission" date="2023-03" db="EMBL/GenBank/DDBJ databases">
        <authorList>
            <person name="Steffen K."/>
            <person name="Cardenas P."/>
        </authorList>
    </citation>
    <scope>NUCLEOTIDE SEQUENCE</scope>
</reference>
<comment type="caution">
    <text evidence="4">The sequence shown here is derived from an EMBL/GenBank/DDBJ whole genome shotgun (WGS) entry which is preliminary data.</text>
</comment>
<dbReference type="CDD" id="cd16936">
    <property type="entry name" value="HATPase_RsbW-like"/>
    <property type="match status" value="1"/>
</dbReference>
<dbReference type="InterPro" id="IPR050267">
    <property type="entry name" value="Anti-sigma-factor_SerPK"/>
</dbReference>
<name>A0AA35S045_GEOBA</name>
<feature type="domain" description="Histidine kinase/HSP90-like ATPase" evidence="3">
    <location>
        <begin position="15"/>
        <end position="140"/>
    </location>
</feature>
<keyword evidence="1" id="KW-0723">Serine/threonine-protein kinase</keyword>